<evidence type="ECO:0000313" key="2">
    <source>
        <dbReference type="Proteomes" id="UP001633002"/>
    </source>
</evidence>
<comment type="caution">
    <text evidence="1">The sequence shown here is derived from an EMBL/GenBank/DDBJ whole genome shotgun (WGS) entry which is preliminary data.</text>
</comment>
<dbReference type="EMBL" id="JBJQOH010000003">
    <property type="protein sequence ID" value="KAL3692595.1"/>
    <property type="molecule type" value="Genomic_DNA"/>
</dbReference>
<dbReference type="Proteomes" id="UP001633002">
    <property type="component" value="Unassembled WGS sequence"/>
</dbReference>
<sequence length="148" mass="16521">MTMDLLTAEANVLNKGSRTEKMLRTAITEVLRCLPADQTDAETPNNTEEVTRAAQIISSGVNIERLHANSREENTEISPHIMTTTELRTISSERKTRHRKNLEVEAMAELMPDKMDPKPLERALLGRCHGTQGQNRVSRRDVAGCLVG</sequence>
<protein>
    <submittedName>
        <fullName evidence="1">Uncharacterized protein</fullName>
    </submittedName>
</protein>
<accession>A0ABD3HLV2</accession>
<keyword evidence="2" id="KW-1185">Reference proteome</keyword>
<name>A0ABD3HLV2_9MARC</name>
<reference evidence="1 2" key="1">
    <citation type="submission" date="2024-09" db="EMBL/GenBank/DDBJ databases">
        <title>Chromosome-scale assembly of Riccia sorocarpa.</title>
        <authorList>
            <person name="Paukszto L."/>
        </authorList>
    </citation>
    <scope>NUCLEOTIDE SEQUENCE [LARGE SCALE GENOMIC DNA]</scope>
    <source>
        <strain evidence="1">LP-2024</strain>
        <tissue evidence="1">Aerial parts of the thallus</tissue>
    </source>
</reference>
<dbReference type="AlphaFoldDB" id="A0ABD3HLV2"/>
<proteinExistence type="predicted"/>
<organism evidence="1 2">
    <name type="scientific">Riccia sorocarpa</name>
    <dbReference type="NCBI Taxonomy" id="122646"/>
    <lineage>
        <taxon>Eukaryota</taxon>
        <taxon>Viridiplantae</taxon>
        <taxon>Streptophyta</taxon>
        <taxon>Embryophyta</taxon>
        <taxon>Marchantiophyta</taxon>
        <taxon>Marchantiopsida</taxon>
        <taxon>Marchantiidae</taxon>
        <taxon>Marchantiales</taxon>
        <taxon>Ricciaceae</taxon>
        <taxon>Riccia</taxon>
    </lineage>
</organism>
<evidence type="ECO:0000313" key="1">
    <source>
        <dbReference type="EMBL" id="KAL3692595.1"/>
    </source>
</evidence>
<gene>
    <name evidence="1" type="ORF">R1sor_006246</name>
</gene>